<evidence type="ECO:0000256" key="1">
    <source>
        <dbReference type="SAM" id="MobiDB-lite"/>
    </source>
</evidence>
<dbReference type="EMBL" id="FKJW01000003">
    <property type="protein sequence ID" value="SAK22210.1"/>
    <property type="molecule type" value="Genomic_DNA"/>
</dbReference>
<feature type="compositionally biased region" description="Low complexity" evidence="1">
    <location>
        <begin position="1"/>
        <end position="19"/>
    </location>
</feature>
<name>A0ABD7LKJ6_9BURK</name>
<feature type="region of interest" description="Disordered" evidence="1">
    <location>
        <begin position="1"/>
        <end position="43"/>
    </location>
</feature>
<protein>
    <submittedName>
        <fullName evidence="2">Uncharacterized protein</fullName>
    </submittedName>
</protein>
<sequence length="43" mass="4531">MAALAARRSPRAAGRAPLAARHDRRVKGAHARERVTAARAASV</sequence>
<evidence type="ECO:0000313" key="3">
    <source>
        <dbReference type="Proteomes" id="UP000196218"/>
    </source>
</evidence>
<evidence type="ECO:0000313" key="2">
    <source>
        <dbReference type="EMBL" id="SAK22210.1"/>
    </source>
</evidence>
<dbReference type="Proteomes" id="UP000196218">
    <property type="component" value="Unassembled WGS sequence"/>
</dbReference>
<comment type="caution">
    <text evidence="2">The sequence shown here is derived from an EMBL/GenBank/DDBJ whole genome shotgun (WGS) entry which is preliminary data.</text>
</comment>
<dbReference type="AlphaFoldDB" id="A0ABD7LKJ6"/>
<accession>A0ABD7LKJ6</accession>
<proteinExistence type="predicted"/>
<organism evidence="2 3">
    <name type="scientific">Burkholderia multivorans</name>
    <dbReference type="NCBI Taxonomy" id="87883"/>
    <lineage>
        <taxon>Bacteria</taxon>
        <taxon>Pseudomonadati</taxon>
        <taxon>Pseudomonadota</taxon>
        <taxon>Betaproteobacteria</taxon>
        <taxon>Burkholderiales</taxon>
        <taxon>Burkholderiaceae</taxon>
        <taxon>Burkholderia</taxon>
        <taxon>Burkholderia cepacia complex</taxon>
    </lineage>
</organism>
<reference evidence="2 3" key="1">
    <citation type="submission" date="2016-04" db="EMBL/GenBank/DDBJ databases">
        <authorList>
            <person name="Peeters C."/>
        </authorList>
    </citation>
    <scope>NUCLEOTIDE SEQUENCE [LARGE SCALE GENOMIC DNA]</scope>
    <source>
        <strain evidence="2">LMG 29311</strain>
    </source>
</reference>
<gene>
    <name evidence="2" type="ORF">UA18_02911</name>
</gene>